<dbReference type="Gene3D" id="3.40.50.1820">
    <property type="entry name" value="alpha/beta hydrolase"/>
    <property type="match status" value="1"/>
</dbReference>
<evidence type="ECO:0000313" key="5">
    <source>
        <dbReference type="Proteomes" id="UP000070700"/>
    </source>
</evidence>
<dbReference type="GO" id="GO:0016787">
    <property type="term" value="F:hydrolase activity"/>
    <property type="evidence" value="ECO:0007669"/>
    <property type="project" value="UniProtKB-KW"/>
</dbReference>
<gene>
    <name evidence="4" type="ORF">LY89DRAFT_591916</name>
</gene>
<feature type="compositionally biased region" description="Basic and acidic residues" evidence="2">
    <location>
        <begin position="256"/>
        <end position="270"/>
    </location>
</feature>
<dbReference type="RefSeq" id="XP_018067418.1">
    <property type="nucleotide sequence ID" value="XM_018209675.1"/>
</dbReference>
<dbReference type="Proteomes" id="UP000070700">
    <property type="component" value="Unassembled WGS sequence"/>
</dbReference>
<evidence type="ECO:0000313" key="4">
    <source>
        <dbReference type="EMBL" id="KUJ13063.1"/>
    </source>
</evidence>
<evidence type="ECO:0000259" key="3">
    <source>
        <dbReference type="Pfam" id="PF07859"/>
    </source>
</evidence>
<proteinExistence type="predicted"/>
<dbReference type="InParanoid" id="A0A194WYM9"/>
<keyword evidence="5" id="KW-1185">Reference proteome</keyword>
<dbReference type="OrthoDB" id="408631at2759"/>
<feature type="region of interest" description="Disordered" evidence="2">
    <location>
        <begin position="250"/>
        <end position="270"/>
    </location>
</feature>
<dbReference type="GeneID" id="28819401"/>
<sequence length="340" mass="38013">MNWFRKWASSEFKPDAIKTYKTRPSLPISVFIPATYSAKSSTAALPTLFTIHGGGFTIGDPADDNKWNRTFANTHDVLVIALNYSKAPIHPYPAAIYDIEALILAILADDSLPIEKSKCAIAGFSAGGNLSLAVCQLEGVKNGFKKHGSDGFRAVIPVYPGLDRTITRDFKATQRYYKPSLSPNRNTAKDFLLPLGKTFDWSYIPIGQNLRDPLLSPIFAPRNALPPHMFFIACELDLSCHDAWRMSSRMAGRPEPSMDQKCGREEPGKEGELELVDERFAWEVKKEGVRWLLIPDVVHGFDRMPPSMLGDATTVQDAEVKNTKVIKEIGEWLETRVWPE</sequence>
<keyword evidence="1 4" id="KW-0378">Hydrolase</keyword>
<dbReference type="PANTHER" id="PTHR48081">
    <property type="entry name" value="AB HYDROLASE SUPERFAMILY PROTEIN C4A8.06C"/>
    <property type="match status" value="1"/>
</dbReference>
<reference evidence="4 5" key="1">
    <citation type="submission" date="2015-10" db="EMBL/GenBank/DDBJ databases">
        <title>Full genome of DAOMC 229536 Phialocephala scopiformis, a fungal endophyte of spruce producing the potent anti-insectan compound rugulosin.</title>
        <authorList>
            <consortium name="DOE Joint Genome Institute"/>
            <person name="Walker A.K."/>
            <person name="Frasz S.L."/>
            <person name="Seifert K.A."/>
            <person name="Miller J.D."/>
            <person name="Mondo S.J."/>
            <person name="Labutti K."/>
            <person name="Lipzen A."/>
            <person name="Dockter R."/>
            <person name="Kennedy M."/>
            <person name="Grigoriev I.V."/>
            <person name="Spatafora J.W."/>
        </authorList>
    </citation>
    <scope>NUCLEOTIDE SEQUENCE [LARGE SCALE GENOMIC DNA]</scope>
    <source>
        <strain evidence="4 5">CBS 120377</strain>
    </source>
</reference>
<dbReference type="InterPro" id="IPR050300">
    <property type="entry name" value="GDXG_lipolytic_enzyme"/>
</dbReference>
<accession>A0A194WYM9</accession>
<organism evidence="4 5">
    <name type="scientific">Mollisia scopiformis</name>
    <name type="common">Conifer needle endophyte fungus</name>
    <name type="synonym">Phialocephala scopiformis</name>
    <dbReference type="NCBI Taxonomy" id="149040"/>
    <lineage>
        <taxon>Eukaryota</taxon>
        <taxon>Fungi</taxon>
        <taxon>Dikarya</taxon>
        <taxon>Ascomycota</taxon>
        <taxon>Pezizomycotina</taxon>
        <taxon>Leotiomycetes</taxon>
        <taxon>Helotiales</taxon>
        <taxon>Mollisiaceae</taxon>
        <taxon>Mollisia</taxon>
    </lineage>
</organism>
<name>A0A194WYM9_MOLSC</name>
<dbReference type="EMBL" id="KQ947423">
    <property type="protein sequence ID" value="KUJ13063.1"/>
    <property type="molecule type" value="Genomic_DNA"/>
</dbReference>
<dbReference type="KEGG" id="psco:LY89DRAFT_591916"/>
<dbReference type="InterPro" id="IPR013094">
    <property type="entry name" value="AB_hydrolase_3"/>
</dbReference>
<dbReference type="STRING" id="149040.A0A194WYM9"/>
<dbReference type="AlphaFoldDB" id="A0A194WYM9"/>
<protein>
    <submittedName>
        <fullName evidence="4">Alpha/beta-hydrolase</fullName>
    </submittedName>
</protein>
<feature type="domain" description="Alpha/beta hydrolase fold-3" evidence="3">
    <location>
        <begin position="49"/>
        <end position="251"/>
    </location>
</feature>
<dbReference type="InterPro" id="IPR029058">
    <property type="entry name" value="AB_hydrolase_fold"/>
</dbReference>
<evidence type="ECO:0000256" key="1">
    <source>
        <dbReference type="ARBA" id="ARBA00022801"/>
    </source>
</evidence>
<evidence type="ECO:0000256" key="2">
    <source>
        <dbReference type="SAM" id="MobiDB-lite"/>
    </source>
</evidence>
<dbReference type="Pfam" id="PF07859">
    <property type="entry name" value="Abhydrolase_3"/>
    <property type="match status" value="1"/>
</dbReference>
<dbReference type="SUPFAM" id="SSF53474">
    <property type="entry name" value="alpha/beta-Hydrolases"/>
    <property type="match status" value="1"/>
</dbReference>